<dbReference type="Gene3D" id="6.10.140.2220">
    <property type="match status" value="1"/>
</dbReference>
<gene>
    <name evidence="6" type="ORF">AXF42_Ash006364</name>
</gene>
<keyword evidence="3" id="KW-0862">Zinc</keyword>
<dbReference type="EMBL" id="KZ451935">
    <property type="protein sequence ID" value="PKA60730.1"/>
    <property type="molecule type" value="Genomic_DNA"/>
</dbReference>
<dbReference type="SUPFAM" id="SSF144232">
    <property type="entry name" value="HIT/MYND zinc finger-like"/>
    <property type="match status" value="1"/>
</dbReference>
<evidence type="ECO:0000256" key="2">
    <source>
        <dbReference type="ARBA" id="ARBA00022771"/>
    </source>
</evidence>
<accession>A0A2I0AYV6</accession>
<keyword evidence="7" id="KW-1185">Reference proteome</keyword>
<evidence type="ECO:0000256" key="4">
    <source>
        <dbReference type="PROSITE-ProRule" id="PRU00134"/>
    </source>
</evidence>
<dbReference type="OrthoDB" id="5282002at2759"/>
<dbReference type="Pfam" id="PF01753">
    <property type="entry name" value="zf-MYND"/>
    <property type="match status" value="1"/>
</dbReference>
<dbReference type="AlphaFoldDB" id="A0A2I0AYV6"/>
<evidence type="ECO:0000256" key="1">
    <source>
        <dbReference type="ARBA" id="ARBA00022723"/>
    </source>
</evidence>
<dbReference type="PROSITE" id="PS50865">
    <property type="entry name" value="ZF_MYND_2"/>
    <property type="match status" value="1"/>
</dbReference>
<dbReference type="Pfam" id="PF20179">
    <property type="entry name" value="MSS51_C"/>
    <property type="match status" value="1"/>
</dbReference>
<dbReference type="STRING" id="1088818.A0A2I0AYV6"/>
<dbReference type="InterPro" id="IPR046824">
    <property type="entry name" value="Mss51-like_C"/>
</dbReference>
<proteinExistence type="predicted"/>
<keyword evidence="2 4" id="KW-0863">Zinc-finger</keyword>
<keyword evidence="1" id="KW-0479">Metal-binding</keyword>
<sequence length="412" mass="47006">MLEFCFEMDSRIKKPVYHMLSHLFYLQIVQTLFGRPIMECAAKGRGDPCFSGRPRRRCGLCGAVAYCSSKHQMLDWNNHREECARLAQQMQRADFLSDFPFSFSVDAEHTELEKWLTRCSFLISIGLHLKPMWICECSCWHGSIYLDNNSRLIDEWSLPSSLCPCSEPRSSIRVHVDSWKDYYLWRCLPFYSPAALILHWPLTVYHCIQLSALQSLISKTSDQLHIHYLGPYKELCQLAAFAELRALIPGVQLHIDFVGPAVPQSRDGETIILDKYAKCSCVSCSCKSSCEDTNMGSCHMKSTVTLKLHRGFYHDKCEYMDSHPDLIIAPNAGIAAYPSWSQSIDLINKISIPAIFTDYCEEAAFLASQCIRAVTGRPLTIPIQVNPFRQPLLMEDQALFLPCYSNCFLFGM</sequence>
<protein>
    <recommendedName>
        <fullName evidence="5">MYND-type domain-containing protein</fullName>
    </recommendedName>
</protein>
<name>A0A2I0AYV6_9ASPA</name>
<reference evidence="6 7" key="1">
    <citation type="journal article" date="2017" name="Nature">
        <title>The Apostasia genome and the evolution of orchids.</title>
        <authorList>
            <person name="Zhang G.Q."/>
            <person name="Liu K.W."/>
            <person name="Li Z."/>
            <person name="Lohaus R."/>
            <person name="Hsiao Y.Y."/>
            <person name="Niu S.C."/>
            <person name="Wang J.Y."/>
            <person name="Lin Y.C."/>
            <person name="Xu Q."/>
            <person name="Chen L.J."/>
            <person name="Yoshida K."/>
            <person name="Fujiwara S."/>
            <person name="Wang Z.W."/>
            <person name="Zhang Y.Q."/>
            <person name="Mitsuda N."/>
            <person name="Wang M."/>
            <person name="Liu G.H."/>
            <person name="Pecoraro L."/>
            <person name="Huang H.X."/>
            <person name="Xiao X.J."/>
            <person name="Lin M."/>
            <person name="Wu X.Y."/>
            <person name="Wu W.L."/>
            <person name="Chen Y.Y."/>
            <person name="Chang S.B."/>
            <person name="Sakamoto S."/>
            <person name="Ohme-Takagi M."/>
            <person name="Yagi M."/>
            <person name="Zeng S.J."/>
            <person name="Shen C.Y."/>
            <person name="Yeh C.M."/>
            <person name="Luo Y.B."/>
            <person name="Tsai W.C."/>
            <person name="Van de Peer Y."/>
            <person name="Liu Z.J."/>
        </authorList>
    </citation>
    <scope>NUCLEOTIDE SEQUENCE [LARGE SCALE GENOMIC DNA]</scope>
    <source>
        <strain evidence="7">cv. Shenzhen</strain>
        <tissue evidence="6">Stem</tissue>
    </source>
</reference>
<evidence type="ECO:0000259" key="5">
    <source>
        <dbReference type="PROSITE" id="PS50865"/>
    </source>
</evidence>
<organism evidence="6 7">
    <name type="scientific">Apostasia shenzhenica</name>
    <dbReference type="NCBI Taxonomy" id="1088818"/>
    <lineage>
        <taxon>Eukaryota</taxon>
        <taxon>Viridiplantae</taxon>
        <taxon>Streptophyta</taxon>
        <taxon>Embryophyta</taxon>
        <taxon>Tracheophyta</taxon>
        <taxon>Spermatophyta</taxon>
        <taxon>Magnoliopsida</taxon>
        <taxon>Liliopsida</taxon>
        <taxon>Asparagales</taxon>
        <taxon>Orchidaceae</taxon>
        <taxon>Apostasioideae</taxon>
        <taxon>Apostasia</taxon>
    </lineage>
</organism>
<dbReference type="GO" id="GO:0008270">
    <property type="term" value="F:zinc ion binding"/>
    <property type="evidence" value="ECO:0007669"/>
    <property type="project" value="UniProtKB-KW"/>
</dbReference>
<dbReference type="Proteomes" id="UP000236161">
    <property type="component" value="Unassembled WGS sequence"/>
</dbReference>
<evidence type="ECO:0000313" key="6">
    <source>
        <dbReference type="EMBL" id="PKA60730.1"/>
    </source>
</evidence>
<evidence type="ECO:0000313" key="7">
    <source>
        <dbReference type="Proteomes" id="UP000236161"/>
    </source>
</evidence>
<dbReference type="PANTHER" id="PTHR47570">
    <property type="entry name" value="ZINC ION BINDING PROTEIN"/>
    <property type="match status" value="1"/>
</dbReference>
<feature type="domain" description="MYND-type" evidence="5">
    <location>
        <begin position="40"/>
        <end position="83"/>
    </location>
</feature>
<dbReference type="InterPro" id="IPR002893">
    <property type="entry name" value="Znf_MYND"/>
</dbReference>
<evidence type="ECO:0000256" key="3">
    <source>
        <dbReference type="ARBA" id="ARBA00022833"/>
    </source>
</evidence>
<dbReference type="PANTHER" id="PTHR47570:SF1">
    <property type="entry name" value="ZINC ION BINDING PROTEIN"/>
    <property type="match status" value="1"/>
</dbReference>